<dbReference type="AlphaFoldDB" id="A0AAD4RVG8"/>
<evidence type="ECO:0000259" key="3">
    <source>
        <dbReference type="Pfam" id="PF04434"/>
    </source>
</evidence>
<dbReference type="Pfam" id="PF03101">
    <property type="entry name" value="FAR1"/>
    <property type="match status" value="1"/>
</dbReference>
<gene>
    <name evidence="4" type="ORF">MKW98_020366</name>
</gene>
<reference evidence="4" key="1">
    <citation type="submission" date="2022-04" db="EMBL/GenBank/DDBJ databases">
        <title>A functionally conserved STORR gene fusion in Papaver species that diverged 16.8 million years ago.</title>
        <authorList>
            <person name="Catania T."/>
        </authorList>
    </citation>
    <scope>NUCLEOTIDE SEQUENCE</scope>
    <source>
        <strain evidence="4">S-188037</strain>
    </source>
</reference>
<evidence type="ECO:0008006" key="6">
    <source>
        <dbReference type="Google" id="ProtNLM"/>
    </source>
</evidence>
<feature type="region of interest" description="Disordered" evidence="1">
    <location>
        <begin position="427"/>
        <end position="449"/>
    </location>
</feature>
<comment type="caution">
    <text evidence="4">The sequence shown here is derived from an EMBL/GenBank/DDBJ whole genome shotgun (WGS) entry which is preliminary data.</text>
</comment>
<dbReference type="GO" id="GO:0008270">
    <property type="term" value="F:zinc ion binding"/>
    <property type="evidence" value="ECO:0007669"/>
    <property type="project" value="InterPro"/>
</dbReference>
<evidence type="ECO:0000313" key="5">
    <source>
        <dbReference type="Proteomes" id="UP001202328"/>
    </source>
</evidence>
<proteinExistence type="predicted"/>
<name>A0AAD4RVG8_9MAGN</name>
<dbReference type="Proteomes" id="UP001202328">
    <property type="component" value="Unassembled WGS sequence"/>
</dbReference>
<keyword evidence="5" id="KW-1185">Reference proteome</keyword>
<dbReference type="EMBL" id="JAJJMB010017752">
    <property type="protein sequence ID" value="KAI3835250.1"/>
    <property type="molecule type" value="Genomic_DNA"/>
</dbReference>
<feature type="domain" description="SWIM-type" evidence="3">
    <location>
        <begin position="326"/>
        <end position="346"/>
    </location>
</feature>
<feature type="domain" description="FAR1" evidence="2">
    <location>
        <begin position="59"/>
        <end position="145"/>
    </location>
</feature>
<dbReference type="PANTHER" id="PTHR47718:SF13">
    <property type="entry name" value="OS09G0290500 PROTEIN"/>
    <property type="match status" value="1"/>
</dbReference>
<dbReference type="PANTHER" id="PTHR47718">
    <property type="entry name" value="OS01G0519700 PROTEIN"/>
    <property type="match status" value="1"/>
</dbReference>
<feature type="compositionally biased region" description="Polar residues" evidence="1">
    <location>
        <begin position="494"/>
        <end position="503"/>
    </location>
</feature>
<accession>A0AAD4RVG8</accession>
<evidence type="ECO:0000313" key="4">
    <source>
        <dbReference type="EMBL" id="KAI3835250.1"/>
    </source>
</evidence>
<organism evidence="4 5">
    <name type="scientific">Papaver atlanticum</name>
    <dbReference type="NCBI Taxonomy" id="357466"/>
    <lineage>
        <taxon>Eukaryota</taxon>
        <taxon>Viridiplantae</taxon>
        <taxon>Streptophyta</taxon>
        <taxon>Embryophyta</taxon>
        <taxon>Tracheophyta</taxon>
        <taxon>Spermatophyta</taxon>
        <taxon>Magnoliopsida</taxon>
        <taxon>Ranunculales</taxon>
        <taxon>Papaveraceae</taxon>
        <taxon>Papaveroideae</taxon>
        <taxon>Papaver</taxon>
    </lineage>
</organism>
<feature type="region of interest" description="Disordered" evidence="1">
    <location>
        <begin position="490"/>
        <end position="550"/>
    </location>
</feature>
<dbReference type="InterPro" id="IPR007527">
    <property type="entry name" value="Znf_SWIM"/>
</dbReference>
<evidence type="ECO:0000259" key="2">
    <source>
        <dbReference type="Pfam" id="PF03101"/>
    </source>
</evidence>
<protein>
    <recommendedName>
        <fullName evidence="6">Protein FAR1-RELATED SEQUENCE</fullName>
    </recommendedName>
</protein>
<sequence>MVLLNELNGESLKAKGKENFYDKSDCIATKGDGDGDGDGVGPKDPQLGMKFKSTTDAYEFYKKIAQRTGFPVMKSSVKKNILGEIRSYTFTCARAGKCDNTGEKPLNPQVTIKCECPARIVIRLDTLVGYVISKVEVVHNHPLNPDDSRFFRCNRYISAHVRNQIDLFDRAGVRVNKVYNICRNEHGGPENMTCTPKDCRNMVDKLRRIRLGEGDVAAILKYFAKMSMQNSGFYYKVDLDNEGHLDKVFWADEQYEHALRDKVEKEAIADAESASKMITTATEFDMDKQIQELYTLSKYKEFQTELVKKIYCEIIHQEEDPAGTFNCQNFSFRGILCRHAISILTRQGIELLPKKYSVRRWRRDVKRSHTSVKVNVNFWENIVERERYNSLTILFNEVADMAVENDAEFDSIKQWLVAKLEMLKKQKQSAENEPKSLSTNESKEGEEANVIENSGEENDLHEEVMDAVGVGVLDPQRYKQKGIPRSTAYKCTWKPSSKTNDASVPNEGDGDVALTVPTMPKKKRGRPPGSKNKNQNINTNPAEDVTVQQSQTTYATQESVVSNGQWSTNTSAFLPTMGLYPIPHSNYAGPPMDPNAVTQGSSFSYLSAVLNPWMYGGQFG</sequence>
<evidence type="ECO:0000256" key="1">
    <source>
        <dbReference type="SAM" id="MobiDB-lite"/>
    </source>
</evidence>
<dbReference type="Pfam" id="PF04434">
    <property type="entry name" value="SWIM"/>
    <property type="match status" value="1"/>
</dbReference>
<dbReference type="InterPro" id="IPR004330">
    <property type="entry name" value="FAR1_DNA_bnd_dom"/>
</dbReference>
<feature type="compositionally biased region" description="Polar residues" evidence="1">
    <location>
        <begin position="531"/>
        <end position="550"/>
    </location>
</feature>